<accession>A0A0P1IMH8</accession>
<feature type="transmembrane region" description="Helical" evidence="5">
    <location>
        <begin position="101"/>
        <end position="119"/>
    </location>
</feature>
<comment type="subcellular location">
    <subcellularLocation>
        <location evidence="1">Endomembrane system</location>
        <topology evidence="1">Multi-pass membrane protein</topology>
    </subcellularLocation>
</comment>
<evidence type="ECO:0000256" key="2">
    <source>
        <dbReference type="ARBA" id="ARBA00022692"/>
    </source>
</evidence>
<evidence type="ECO:0000256" key="1">
    <source>
        <dbReference type="ARBA" id="ARBA00004127"/>
    </source>
</evidence>
<evidence type="ECO:0000259" key="6">
    <source>
        <dbReference type="SMART" id="SM00752"/>
    </source>
</evidence>
<name>A0A0P1IMH8_9RHOB</name>
<gene>
    <name evidence="7" type="ORF">TA5114_00661</name>
</gene>
<evidence type="ECO:0000313" key="8">
    <source>
        <dbReference type="Proteomes" id="UP000051184"/>
    </source>
</evidence>
<evidence type="ECO:0000256" key="5">
    <source>
        <dbReference type="SAM" id="Phobius"/>
    </source>
</evidence>
<evidence type="ECO:0000256" key="4">
    <source>
        <dbReference type="ARBA" id="ARBA00023136"/>
    </source>
</evidence>
<keyword evidence="8" id="KW-1185">Reference proteome</keyword>
<proteinExistence type="predicted"/>
<keyword evidence="3 5" id="KW-1133">Transmembrane helix</keyword>
<dbReference type="InterPro" id="IPR053934">
    <property type="entry name" value="HTTM_dom"/>
</dbReference>
<dbReference type="RefSeq" id="WP_058313887.1">
    <property type="nucleotide sequence ID" value="NZ_CYTO01000003.1"/>
</dbReference>
<keyword evidence="2 5" id="KW-0812">Transmembrane</keyword>
<dbReference type="GO" id="GO:0012505">
    <property type="term" value="C:endomembrane system"/>
    <property type="evidence" value="ECO:0007669"/>
    <property type="project" value="UniProtKB-SubCell"/>
</dbReference>
<dbReference type="SMART" id="SM00752">
    <property type="entry name" value="HTTM"/>
    <property type="match status" value="1"/>
</dbReference>
<feature type="transmembrane region" description="Helical" evidence="5">
    <location>
        <begin position="156"/>
        <end position="173"/>
    </location>
</feature>
<dbReference type="STRING" id="1715691.TA5113_00130"/>
<sequence>MSFEAMLRLSEVLLALVVLQTALEHFWQGRDRALYAARIALCLWVLGGWHAGIAIGGLWISSLILLHRFGGPYNGGADKMTILITTCLSAAHLFPDWAELAMAYLAVQLVLSYFVSGYVKIKNPDWRSGQALIDVFRFSAYPVSERLRGWAGQPRVLWLMSWSVIGFEVIFPLTLLHPLALWIGMAVAATFHFANACLFGLNRFFWIWICAYPSLIWFQERVLG</sequence>
<organism evidence="7 8">
    <name type="scientific">Cognatishimia activa</name>
    <dbReference type="NCBI Taxonomy" id="1715691"/>
    <lineage>
        <taxon>Bacteria</taxon>
        <taxon>Pseudomonadati</taxon>
        <taxon>Pseudomonadota</taxon>
        <taxon>Alphaproteobacteria</taxon>
        <taxon>Rhodobacterales</taxon>
        <taxon>Paracoccaceae</taxon>
        <taxon>Cognatishimia</taxon>
    </lineage>
</organism>
<feature type="transmembrane region" description="Helical" evidence="5">
    <location>
        <begin position="179"/>
        <end position="201"/>
    </location>
</feature>
<evidence type="ECO:0000256" key="3">
    <source>
        <dbReference type="ARBA" id="ARBA00022989"/>
    </source>
</evidence>
<dbReference type="InterPro" id="IPR011020">
    <property type="entry name" value="HTTM-like"/>
</dbReference>
<feature type="domain" description="HTTM-like" evidence="6">
    <location>
        <begin position="2"/>
        <end position="220"/>
    </location>
</feature>
<evidence type="ECO:0000313" key="7">
    <source>
        <dbReference type="EMBL" id="CUK24874.1"/>
    </source>
</evidence>
<keyword evidence="4 5" id="KW-0472">Membrane</keyword>
<reference evidence="8" key="1">
    <citation type="submission" date="2015-09" db="EMBL/GenBank/DDBJ databases">
        <authorList>
            <person name="Rodrigo-Torres Lidia"/>
            <person name="Arahal R.David."/>
        </authorList>
    </citation>
    <scope>NUCLEOTIDE SEQUENCE [LARGE SCALE GENOMIC DNA]</scope>
    <source>
        <strain evidence="8">CECT 5114</strain>
    </source>
</reference>
<dbReference type="Proteomes" id="UP000051184">
    <property type="component" value="Unassembled WGS sequence"/>
</dbReference>
<dbReference type="Pfam" id="PF05090">
    <property type="entry name" value="HTTM"/>
    <property type="match status" value="1"/>
</dbReference>
<feature type="transmembrane region" description="Helical" evidence="5">
    <location>
        <begin position="39"/>
        <end position="66"/>
    </location>
</feature>
<protein>
    <recommendedName>
        <fullName evidence="6">HTTM-like domain-containing protein</fullName>
    </recommendedName>
</protein>
<dbReference type="AlphaFoldDB" id="A0A0P1IMH8"/>
<dbReference type="EMBL" id="CYUE01000003">
    <property type="protein sequence ID" value="CUK24874.1"/>
    <property type="molecule type" value="Genomic_DNA"/>
</dbReference>
<dbReference type="OrthoDB" id="5422338at2"/>